<dbReference type="InterPro" id="IPR045595">
    <property type="entry name" value="SufBD_N"/>
</dbReference>
<reference evidence="4 5" key="1">
    <citation type="submission" date="2021-03" db="EMBL/GenBank/DDBJ databases">
        <title>Muricauda sp. CAU 1631 isolated from Incheon.</title>
        <authorList>
            <person name="Kim W."/>
        </authorList>
    </citation>
    <scope>NUCLEOTIDE SEQUENCE [LARGE SCALE GENOMIC DNA]</scope>
    <source>
        <strain evidence="4 5">CAU 1631</strain>
    </source>
</reference>
<dbReference type="RefSeq" id="WP_207071385.1">
    <property type="nucleotide sequence ID" value="NZ_JAFLND010000002.1"/>
</dbReference>
<dbReference type="Proteomes" id="UP000664163">
    <property type="component" value="Unassembled WGS sequence"/>
</dbReference>
<dbReference type="InterPro" id="IPR055346">
    <property type="entry name" value="Fe-S_cluster_assembly_SufBD"/>
</dbReference>
<protein>
    <submittedName>
        <fullName evidence="4">Fe-S cluster assembly protein SufD</fullName>
    </submittedName>
</protein>
<evidence type="ECO:0000256" key="1">
    <source>
        <dbReference type="ARBA" id="ARBA00043967"/>
    </source>
</evidence>
<dbReference type="EMBL" id="JAFLND010000002">
    <property type="protein sequence ID" value="MBO0331005.1"/>
    <property type="molecule type" value="Genomic_DNA"/>
</dbReference>
<evidence type="ECO:0000313" key="4">
    <source>
        <dbReference type="EMBL" id="MBO0331005.1"/>
    </source>
</evidence>
<dbReference type="PANTHER" id="PTHR43575">
    <property type="entry name" value="PROTEIN ABCI7, CHLOROPLASTIC"/>
    <property type="match status" value="1"/>
</dbReference>
<accession>A0ABS3EXP3</accession>
<dbReference type="InterPro" id="IPR037284">
    <property type="entry name" value="SUF_FeS_clus_asmbl_SufBD_sf"/>
</dbReference>
<feature type="domain" description="SUF system FeS cluster assembly SufBD core" evidence="2">
    <location>
        <begin position="175"/>
        <end position="405"/>
    </location>
</feature>
<comment type="caution">
    <text evidence="4">The sequence shown here is derived from an EMBL/GenBank/DDBJ whole genome shotgun (WGS) entry which is preliminary data.</text>
</comment>
<dbReference type="Pfam" id="PF19295">
    <property type="entry name" value="SufBD_N"/>
    <property type="match status" value="1"/>
</dbReference>
<dbReference type="NCBIfam" id="TIGR01981">
    <property type="entry name" value="sufD"/>
    <property type="match status" value="1"/>
</dbReference>
<organism evidence="4 5">
    <name type="scientific">[Muricauda] lutisoli</name>
    <dbReference type="NCBI Taxonomy" id="2816035"/>
    <lineage>
        <taxon>Bacteria</taxon>
        <taxon>Pseudomonadati</taxon>
        <taxon>Bacteroidota</taxon>
        <taxon>Flavobacteriia</taxon>
        <taxon>Flavobacteriales</taxon>
        <taxon>Flavobacteriaceae</taxon>
        <taxon>Allomuricauda</taxon>
    </lineage>
</organism>
<feature type="domain" description="SUF system FeS cluster assembly SufBD N-terminal" evidence="3">
    <location>
        <begin position="23"/>
        <end position="168"/>
    </location>
</feature>
<dbReference type="InterPro" id="IPR000825">
    <property type="entry name" value="SUF_FeS_clus_asmbl_SufBD_core"/>
</dbReference>
<comment type="similarity">
    <text evidence="1">Belongs to the iron-sulfur cluster assembly SufBD family.</text>
</comment>
<dbReference type="PANTHER" id="PTHR43575:SF1">
    <property type="entry name" value="PROTEIN ABCI7, CHLOROPLASTIC"/>
    <property type="match status" value="1"/>
</dbReference>
<name>A0ABS3EXP3_9FLAO</name>
<dbReference type="SUPFAM" id="SSF101960">
    <property type="entry name" value="Stabilizer of iron transporter SufD"/>
    <property type="match status" value="1"/>
</dbReference>
<gene>
    <name evidence="4" type="primary">sufD</name>
    <name evidence="4" type="ORF">J0X13_10615</name>
</gene>
<sequence length="438" mass="49444">MDLKEKLVSSFMAFEDGLDLDHPVHEERSNAIKNFETKGFPTKKDEAWKYTSLKGLQKIDFSIFPKQETTLEYKDVKKYFLHDIDTYKIVFVDGVYSSYLSETTHDGVDVCLMSSAFSKPMFQQVIEVYFNKAASKDESLTSLNTAFSKEGAYIYIPKNKMPKKPIQILHLATGNEAALMLQPRNLIVAEDNAEVQIIERHQSLTGNEVFTNSVTEIFAGKDAIVDYYKVQNDAPTASLVDNTYISQKDKSVVRVHTFSLGGKLIRNNLNFYQNGERIDSTLKGVTILGDKQHVDHHTLVHHAQPNCESHQDYKGIFGDSSTGVFNGKIIVDKIAQKTDAFQQNNNILLSDRSTINSKPQLEIFADDVKCSHGCTIGQLDEEALFYLRSRGIPKKEAKALMMYAFANNVLESVRIPELKARINKIIAEKLGVRMGFDL</sequence>
<dbReference type="InterPro" id="IPR011542">
    <property type="entry name" value="SUF_FeS_clus_asmbl_SufD"/>
</dbReference>
<evidence type="ECO:0000313" key="5">
    <source>
        <dbReference type="Proteomes" id="UP000664163"/>
    </source>
</evidence>
<evidence type="ECO:0000259" key="2">
    <source>
        <dbReference type="Pfam" id="PF01458"/>
    </source>
</evidence>
<proteinExistence type="inferred from homology"/>
<keyword evidence="5" id="KW-1185">Reference proteome</keyword>
<dbReference type="Pfam" id="PF01458">
    <property type="entry name" value="SUFBD_core"/>
    <property type="match status" value="1"/>
</dbReference>
<evidence type="ECO:0000259" key="3">
    <source>
        <dbReference type="Pfam" id="PF19295"/>
    </source>
</evidence>